<accession>A0A0F9QR74</accession>
<dbReference type="SUPFAM" id="SSF54001">
    <property type="entry name" value="Cysteine proteinases"/>
    <property type="match status" value="1"/>
</dbReference>
<dbReference type="Gene3D" id="3.90.1720.10">
    <property type="entry name" value="endopeptidase domain like (from Nostoc punctiforme)"/>
    <property type="match status" value="1"/>
</dbReference>
<reference evidence="1" key="1">
    <citation type="journal article" date="2015" name="Nature">
        <title>Complex archaea that bridge the gap between prokaryotes and eukaryotes.</title>
        <authorList>
            <person name="Spang A."/>
            <person name="Saw J.H."/>
            <person name="Jorgensen S.L."/>
            <person name="Zaremba-Niedzwiedzka K."/>
            <person name="Martijn J."/>
            <person name="Lind A.E."/>
            <person name="van Eijk R."/>
            <person name="Schleper C."/>
            <person name="Guy L."/>
            <person name="Ettema T.J."/>
        </authorList>
    </citation>
    <scope>NUCLEOTIDE SEQUENCE</scope>
</reference>
<comment type="caution">
    <text evidence="1">The sequence shown here is derived from an EMBL/GenBank/DDBJ whole genome shotgun (WGS) entry which is preliminary data.</text>
</comment>
<dbReference type="AlphaFoldDB" id="A0A0F9QR74"/>
<proteinExistence type="predicted"/>
<dbReference type="InterPro" id="IPR038765">
    <property type="entry name" value="Papain-like_cys_pep_sf"/>
</dbReference>
<sequence length="155" mass="17243">MTVTLAFYKGRGNSVFQRFQDGLIRSVTRGIYSHVELISGDALHGHPAVCLSASGRDGGVREKIILLKPESWDLVSMRMDSKAPCQFIKDHLGARYDYTGLMLSQVLAFGRHDPDKWFCSEICAAALGLPNPQRVSPQFLFDVVTWKKDGVRTIG</sequence>
<organism evidence="1">
    <name type="scientific">marine sediment metagenome</name>
    <dbReference type="NCBI Taxonomy" id="412755"/>
    <lineage>
        <taxon>unclassified sequences</taxon>
        <taxon>metagenomes</taxon>
        <taxon>ecological metagenomes</taxon>
    </lineage>
</organism>
<dbReference type="EMBL" id="LAZR01001314">
    <property type="protein sequence ID" value="KKN46725.1"/>
    <property type="molecule type" value="Genomic_DNA"/>
</dbReference>
<name>A0A0F9QR74_9ZZZZ</name>
<evidence type="ECO:0000313" key="1">
    <source>
        <dbReference type="EMBL" id="KKN46725.1"/>
    </source>
</evidence>
<protein>
    <submittedName>
        <fullName evidence="1">Uncharacterized protein</fullName>
    </submittedName>
</protein>
<gene>
    <name evidence="1" type="ORF">LCGC14_0669940</name>
</gene>